<reference evidence="5" key="1">
    <citation type="submission" date="2017-02" db="UniProtKB">
        <authorList>
            <consortium name="WormBaseParasite"/>
        </authorList>
    </citation>
    <scope>IDENTIFICATION</scope>
</reference>
<reference evidence="3 4" key="2">
    <citation type="submission" date="2018-11" db="EMBL/GenBank/DDBJ databases">
        <authorList>
            <consortium name="Pathogen Informatics"/>
        </authorList>
    </citation>
    <scope>NUCLEOTIDE SEQUENCE [LARGE SCALE GENOMIC DNA]</scope>
    <source>
        <strain evidence="3 4">MHpl1</strain>
    </source>
</reference>
<keyword evidence="4" id="KW-1185">Reference proteome</keyword>
<dbReference type="WBParaSite" id="HPLM_0001139801-mRNA-1">
    <property type="protein sequence ID" value="HPLM_0001139801-mRNA-1"/>
    <property type="gene ID" value="HPLM_0001139801"/>
</dbReference>
<dbReference type="InterPro" id="IPR052579">
    <property type="entry name" value="Zinc_finger_SWIM"/>
</dbReference>
<evidence type="ECO:0000313" key="4">
    <source>
        <dbReference type="Proteomes" id="UP000268014"/>
    </source>
</evidence>
<evidence type="ECO:0000256" key="1">
    <source>
        <dbReference type="SAM" id="MobiDB-lite"/>
    </source>
</evidence>
<protein>
    <submittedName>
        <fullName evidence="5">SWIM-type domain-containing protein</fullName>
    </submittedName>
</protein>
<dbReference type="OrthoDB" id="5915810at2759"/>
<dbReference type="AlphaFoldDB" id="A0A0N4WK23"/>
<evidence type="ECO:0000313" key="5">
    <source>
        <dbReference type="WBParaSite" id="HPLM_0001139801-mRNA-1"/>
    </source>
</evidence>
<dbReference type="Proteomes" id="UP000268014">
    <property type="component" value="Unassembled WGS sequence"/>
</dbReference>
<feature type="domain" description="ZSWIM3 N-terminal" evidence="2">
    <location>
        <begin position="295"/>
        <end position="395"/>
    </location>
</feature>
<dbReference type="PANTHER" id="PTHR31569:SF4">
    <property type="entry name" value="SWIM-TYPE DOMAIN-CONTAINING PROTEIN"/>
    <property type="match status" value="1"/>
</dbReference>
<dbReference type="PANTHER" id="PTHR31569">
    <property type="entry name" value="SWIM-TYPE DOMAIN-CONTAINING PROTEIN"/>
    <property type="match status" value="1"/>
</dbReference>
<evidence type="ECO:0000259" key="2">
    <source>
        <dbReference type="Pfam" id="PF21599"/>
    </source>
</evidence>
<dbReference type="InterPro" id="IPR048325">
    <property type="entry name" value="ZSWIM3_N"/>
</dbReference>
<gene>
    <name evidence="3" type="ORF">HPLM_LOCUS11390</name>
</gene>
<organism evidence="5">
    <name type="scientific">Haemonchus placei</name>
    <name type="common">Barber's pole worm</name>
    <dbReference type="NCBI Taxonomy" id="6290"/>
    <lineage>
        <taxon>Eukaryota</taxon>
        <taxon>Metazoa</taxon>
        <taxon>Ecdysozoa</taxon>
        <taxon>Nematoda</taxon>
        <taxon>Chromadorea</taxon>
        <taxon>Rhabditida</taxon>
        <taxon>Rhabditina</taxon>
        <taxon>Rhabditomorpha</taxon>
        <taxon>Strongyloidea</taxon>
        <taxon>Trichostrongylidae</taxon>
        <taxon>Haemonchus</taxon>
    </lineage>
</organism>
<dbReference type="Pfam" id="PF21599">
    <property type="entry name" value="ZSWIM3_N"/>
    <property type="match status" value="1"/>
</dbReference>
<feature type="region of interest" description="Disordered" evidence="1">
    <location>
        <begin position="158"/>
        <end position="200"/>
    </location>
</feature>
<accession>A0A0N4WK23</accession>
<feature type="region of interest" description="Disordered" evidence="1">
    <location>
        <begin position="410"/>
        <end position="464"/>
    </location>
</feature>
<dbReference type="STRING" id="6290.A0A0N4WK23"/>
<name>A0A0N4WK23_HAEPC</name>
<feature type="compositionally biased region" description="Polar residues" evidence="1">
    <location>
        <begin position="435"/>
        <end position="449"/>
    </location>
</feature>
<sequence length="673" mass="72879">MGPRRGRRRNVVGDEAEAAETQVLTDPNAPEFLCLGAFLKFIDDIHLRASCGELGFLCHTFPGSSKDCHYSYAAFLGKLFFAFWPFDGILSGICSNLLKLELLLPTIEVEVEQFETMAASGKPDQNYGVEMYGFPDFVHVPAKKAHYDTWSTRSSSGCSSGSSPNHLDELHVDIPHSSTPSVASTSTASHPSADTTLNVKGEVAPSPTFADLKPVAPKSGTAVSVLTRVPDTTVVSTSAYPAEIPQLSAFPSSTQTGLDIVAASDTVVPVAPVPIRPSPTPAETGTNGPEITHDARFSSYAEFEDAFEAWKRKCLHPFRVASSETLREPDGTVNHRFKYRYVVFHCAHYGEPRMRGIGKRPNQHYLPSGCRAMLRLNYSFSEQLLKITTLHDEHLNHEVSAEMYRKVSAKLKRSSIGTPSPANKRQKMDSPAPSPYNQDSSLNQNTPLATNPPLHGNTPTSGASALAQMSLSQSNQMANMAIALQQQQIMASLLNQQKENINLATGLSSLGIPRPQPPSMINILSMMGLQQRLLLQQPAYGLVAPLTQQVTSPPEAQSISHAEGKPNVLDREAGQRYSSKNDLPAPVAVKPNYVSAASQVDSSPPHLVPEVPVTAEQTVSSTTPSATATLAASFEESLARLRSGTHDAELMNRIAQLNSLSTFWGAPTIPEFR</sequence>
<feature type="compositionally biased region" description="Low complexity" evidence="1">
    <location>
        <begin position="175"/>
        <end position="193"/>
    </location>
</feature>
<proteinExistence type="predicted"/>
<dbReference type="OMA" id="QSNQMAN"/>
<evidence type="ECO:0000313" key="3">
    <source>
        <dbReference type="EMBL" id="VDO42761.1"/>
    </source>
</evidence>
<dbReference type="EMBL" id="UZAF01017556">
    <property type="protein sequence ID" value="VDO42761.1"/>
    <property type="molecule type" value="Genomic_DNA"/>
</dbReference>